<dbReference type="InterPro" id="IPR027268">
    <property type="entry name" value="Peptidase_M4/M1_CTD_sf"/>
</dbReference>
<keyword evidence="1" id="KW-0732">Signal</keyword>
<accession>A0ABT5L0U0</accession>
<sequence>MKLLSVFIFMLFSPWVFAEPPTLTGTMVVSVKQGTIDADFKLSHLPKLNNYVILINSGMNIQYFRNEQDNVNYAYRKSYNRQFSFESFGYYLPEETGKGMFLPDTLNVKYTGKFPVISDMQKASDYGDWKGNIAFNGKTVRADGFQAAWYPVLYDVENDKYYDSLTYDINISCADCQSIYVNGSSPVSGTSGNFTSQTSVQLMLFAGDFDIAESNGSFFLNAGLSEQQMVEFGKLTSSFEHFYQDRLGIPYGENVVFIHTTPISKKNNWAFVTYPTIVTINHTEGGLGAIISDEKADWFKPYIAHEFGHYYFGTYRVFNSELGDMLTESFAEYLALKLTKALIGESIFKANVEKKLAALKDTRLTPVSAITSATDYGNRNLYVYTYAPLIWLLVEQKIGEEKMYLWMQQLLTTDAPTTNYDFVISTLDSVLMDNSLLHDIKTNVLAKLDIMESAELF</sequence>
<gene>
    <name evidence="2" type="ORF">OIK42_07785</name>
</gene>
<protein>
    <recommendedName>
        <fullName evidence="4">Peptidase M1 membrane alanine aminopeptidase domain-containing protein</fullName>
    </recommendedName>
</protein>
<evidence type="ECO:0000256" key="1">
    <source>
        <dbReference type="SAM" id="SignalP"/>
    </source>
</evidence>
<evidence type="ECO:0000313" key="2">
    <source>
        <dbReference type="EMBL" id="MDC8830660.1"/>
    </source>
</evidence>
<evidence type="ECO:0000313" key="3">
    <source>
        <dbReference type="Proteomes" id="UP001218788"/>
    </source>
</evidence>
<name>A0ABT5L0U0_9ALTE</name>
<proteinExistence type="predicted"/>
<reference evidence="2 3" key="1">
    <citation type="submission" date="2022-10" db="EMBL/GenBank/DDBJ databases">
        <title>Alteromonas sp. chi3 Genome sequencing.</title>
        <authorList>
            <person name="Park S."/>
        </authorList>
    </citation>
    <scope>NUCLEOTIDE SEQUENCE [LARGE SCALE GENOMIC DNA]</scope>
    <source>
        <strain evidence="3">chi3</strain>
    </source>
</reference>
<dbReference type="Proteomes" id="UP001218788">
    <property type="component" value="Unassembled WGS sequence"/>
</dbReference>
<keyword evidence="3" id="KW-1185">Reference proteome</keyword>
<evidence type="ECO:0008006" key="4">
    <source>
        <dbReference type="Google" id="ProtNLM"/>
    </source>
</evidence>
<feature type="signal peptide" evidence="1">
    <location>
        <begin position="1"/>
        <end position="18"/>
    </location>
</feature>
<comment type="caution">
    <text evidence="2">The sequence shown here is derived from an EMBL/GenBank/DDBJ whole genome shotgun (WGS) entry which is preliminary data.</text>
</comment>
<dbReference type="EMBL" id="JAQQXP010000001">
    <property type="protein sequence ID" value="MDC8830660.1"/>
    <property type="molecule type" value="Genomic_DNA"/>
</dbReference>
<dbReference type="RefSeq" id="WP_273639582.1">
    <property type="nucleotide sequence ID" value="NZ_JAQQXP010000001.1"/>
</dbReference>
<organism evidence="2 3">
    <name type="scientific">Alteromonas gilva</name>
    <dbReference type="NCBI Taxonomy" id="2987522"/>
    <lineage>
        <taxon>Bacteria</taxon>
        <taxon>Pseudomonadati</taxon>
        <taxon>Pseudomonadota</taxon>
        <taxon>Gammaproteobacteria</taxon>
        <taxon>Alteromonadales</taxon>
        <taxon>Alteromonadaceae</taxon>
        <taxon>Alteromonas/Salinimonas group</taxon>
        <taxon>Alteromonas</taxon>
    </lineage>
</organism>
<dbReference type="Gene3D" id="1.10.390.10">
    <property type="entry name" value="Neutral Protease Domain 2"/>
    <property type="match status" value="1"/>
</dbReference>
<dbReference type="SUPFAM" id="SSF55486">
    <property type="entry name" value="Metalloproteases ('zincins'), catalytic domain"/>
    <property type="match status" value="1"/>
</dbReference>
<feature type="chain" id="PRO_5045053857" description="Peptidase M1 membrane alanine aminopeptidase domain-containing protein" evidence="1">
    <location>
        <begin position="19"/>
        <end position="457"/>
    </location>
</feature>